<feature type="binding site" evidence="7">
    <location>
        <begin position="265"/>
        <end position="269"/>
    </location>
    <ligand>
        <name>GTP</name>
        <dbReference type="ChEBI" id="CHEBI:37565"/>
    </ligand>
</feature>
<dbReference type="FunFam" id="3.40.50.300:FF:000720">
    <property type="entry name" value="Guanine nucleotide-binding protein G(k) subunit alpha"/>
    <property type="match status" value="1"/>
</dbReference>
<feature type="binding site" evidence="8">
    <location>
        <position position="113"/>
    </location>
    <ligand>
        <name>Mg(2+)</name>
        <dbReference type="ChEBI" id="CHEBI:18420"/>
    </ligand>
</feature>
<accession>A0A914ZLQ7</accession>
<dbReference type="PROSITE" id="PS51882">
    <property type="entry name" value="G_ALPHA"/>
    <property type="match status" value="1"/>
</dbReference>
<dbReference type="Pfam" id="PF00503">
    <property type="entry name" value="G-alpha"/>
    <property type="match status" value="1"/>
</dbReference>
<dbReference type="GO" id="GO:0005525">
    <property type="term" value="F:GTP binding"/>
    <property type="evidence" value="ECO:0007669"/>
    <property type="project" value="UniProtKB-KW"/>
</dbReference>
<protein>
    <submittedName>
        <fullName evidence="10">Uncharacterized protein</fullName>
    </submittedName>
</protein>
<feature type="binding site" evidence="7">
    <location>
        <begin position="109"/>
        <end position="114"/>
    </location>
    <ligand>
        <name>GTP</name>
        <dbReference type="ChEBI" id="CHEBI:37565"/>
    </ligand>
</feature>
<keyword evidence="2 8" id="KW-0479">Metal-binding</keyword>
<evidence type="ECO:0000256" key="3">
    <source>
        <dbReference type="ARBA" id="ARBA00022741"/>
    </source>
</evidence>
<comment type="similarity">
    <text evidence="1">Belongs to the G-alpha family.</text>
</comment>
<evidence type="ECO:0000256" key="5">
    <source>
        <dbReference type="ARBA" id="ARBA00023134"/>
    </source>
</evidence>
<dbReference type="WBParaSite" id="PgB05_g054_t01">
    <property type="protein sequence ID" value="PgB05_g054_t01"/>
    <property type="gene ID" value="PgB05_g054"/>
</dbReference>
<evidence type="ECO:0000256" key="4">
    <source>
        <dbReference type="ARBA" id="ARBA00022842"/>
    </source>
</evidence>
<keyword evidence="6" id="KW-0807">Transducer</keyword>
<dbReference type="GO" id="GO:0001664">
    <property type="term" value="F:G protein-coupled receptor binding"/>
    <property type="evidence" value="ECO:0007669"/>
    <property type="project" value="TreeGrafter"/>
</dbReference>
<dbReference type="InterPro" id="IPR011025">
    <property type="entry name" value="GproteinA_insert"/>
</dbReference>
<dbReference type="SUPFAM" id="SSF47895">
    <property type="entry name" value="Transducin (alpha subunit), insertion domain"/>
    <property type="match status" value="1"/>
</dbReference>
<dbReference type="Proteomes" id="UP000887569">
    <property type="component" value="Unplaced"/>
</dbReference>
<keyword evidence="3 7" id="KW-0547">Nucleotide-binding</keyword>
<feature type="binding site" evidence="7">
    <location>
        <begin position="334"/>
        <end position="337"/>
    </location>
    <ligand>
        <name>GTP</name>
        <dbReference type="ChEBI" id="CHEBI:37565"/>
    </ligand>
</feature>
<dbReference type="AlphaFoldDB" id="A0A914ZLQ7"/>
<dbReference type="FunFam" id="1.10.400.10:FF:000002">
    <property type="entry name" value="guanine nucleotide-binding protein G(Q) subunit alpha"/>
    <property type="match status" value="1"/>
</dbReference>
<dbReference type="PANTHER" id="PTHR10218">
    <property type="entry name" value="GTP-BINDING PROTEIN ALPHA SUBUNIT"/>
    <property type="match status" value="1"/>
</dbReference>
<feature type="binding site" evidence="8">
    <location>
        <position position="246"/>
    </location>
    <ligand>
        <name>Mg(2+)</name>
        <dbReference type="ChEBI" id="CHEBI:18420"/>
    </ligand>
</feature>
<keyword evidence="5 7" id="KW-0342">GTP-binding</keyword>
<dbReference type="GO" id="GO:0003924">
    <property type="term" value="F:GTPase activity"/>
    <property type="evidence" value="ECO:0007669"/>
    <property type="project" value="InterPro"/>
</dbReference>
<dbReference type="GO" id="GO:0005737">
    <property type="term" value="C:cytoplasm"/>
    <property type="evidence" value="ECO:0007669"/>
    <property type="project" value="TreeGrafter"/>
</dbReference>
<dbReference type="GO" id="GO:0031683">
    <property type="term" value="F:G-protein beta/gamma-subunit complex binding"/>
    <property type="evidence" value="ECO:0007669"/>
    <property type="project" value="InterPro"/>
</dbReference>
<dbReference type="GO" id="GO:0007188">
    <property type="term" value="P:adenylate cyclase-modulating G protein-coupled receptor signaling pathway"/>
    <property type="evidence" value="ECO:0007669"/>
    <property type="project" value="TreeGrafter"/>
</dbReference>
<name>A0A914ZLQ7_PARUN</name>
<evidence type="ECO:0000313" key="9">
    <source>
        <dbReference type="Proteomes" id="UP000887569"/>
    </source>
</evidence>
<evidence type="ECO:0000256" key="2">
    <source>
        <dbReference type="ARBA" id="ARBA00022723"/>
    </source>
</evidence>
<dbReference type="PRINTS" id="PR00318">
    <property type="entry name" value="GPROTEINA"/>
</dbReference>
<feature type="binding site" evidence="7">
    <location>
        <position position="390"/>
    </location>
    <ligand>
        <name>GTP</name>
        <dbReference type="ChEBI" id="CHEBI:37565"/>
    </ligand>
</feature>
<dbReference type="Gene3D" id="1.10.400.10">
    <property type="entry name" value="GI Alpha 1, domain 2-like"/>
    <property type="match status" value="1"/>
</dbReference>
<evidence type="ECO:0000256" key="1">
    <source>
        <dbReference type="ARBA" id="ARBA00005804"/>
    </source>
</evidence>
<dbReference type="SMART" id="SM00275">
    <property type="entry name" value="G_alpha"/>
    <property type="match status" value="1"/>
</dbReference>
<dbReference type="CDD" id="cd00066">
    <property type="entry name" value="G-alpha"/>
    <property type="match status" value="1"/>
</dbReference>
<dbReference type="InterPro" id="IPR001019">
    <property type="entry name" value="Gprotein_alpha_su"/>
</dbReference>
<dbReference type="Gene3D" id="3.40.50.300">
    <property type="entry name" value="P-loop containing nucleotide triphosphate hydrolases"/>
    <property type="match status" value="1"/>
</dbReference>
<dbReference type="GO" id="GO:0005834">
    <property type="term" value="C:heterotrimeric G-protein complex"/>
    <property type="evidence" value="ECO:0007669"/>
    <property type="project" value="TreeGrafter"/>
</dbReference>
<evidence type="ECO:0000256" key="8">
    <source>
        <dbReference type="PIRSR" id="PIRSR601019-2"/>
    </source>
</evidence>
<sequence length="411" mass="47130">PITHPILRSQSPLHVIGCCVVSDVDVTKEYPLSVDDIQMGCTNSAQVRDCKEEQQVKKVGAQETRDAALRPPAAIPQNSTKVEDLAGTIEEEVNEENSTIRLLLLGAAESGKTTVLEQIRKLYHQNFTEVELMHRKTLIFGNIINSMKSMLDYMEQVNMHLADQNNLANAQVVKDELEGVFTKFNRRQFDALITLWNDAAVQEIYERRSEYNLNDSTKYFFDSLERINALDYRPTPQDLIMVYCPTVGVQNVIFTVHDRTYQLFDVGGQKIDRRKWVSMYDGIDAIIFCMAISEYDQKMNEDGNTNRLHDALNLLEQVCSEPKFHSTWIFVFLNEVDVLAEKLSKVPIERNFPDYNGSTKLSDAKAFFESCVMARCSAHPDMLNVEFTCAINTNEMEKILEKIFKKHLRMK</sequence>
<proteinExistence type="inferred from homology"/>
<reference evidence="10" key="1">
    <citation type="submission" date="2022-11" db="UniProtKB">
        <authorList>
            <consortium name="WormBaseParasite"/>
        </authorList>
    </citation>
    <scope>IDENTIFICATION</scope>
</reference>
<evidence type="ECO:0000313" key="10">
    <source>
        <dbReference type="WBParaSite" id="PgB05_g054_t01"/>
    </source>
</evidence>
<evidence type="ECO:0000256" key="7">
    <source>
        <dbReference type="PIRSR" id="PIRSR601019-1"/>
    </source>
</evidence>
<evidence type="ECO:0000256" key="6">
    <source>
        <dbReference type="ARBA" id="ARBA00023224"/>
    </source>
</evidence>
<feature type="binding site" evidence="7">
    <location>
        <begin position="215"/>
        <end position="216"/>
    </location>
    <ligand>
        <name>GTP</name>
        <dbReference type="ChEBI" id="CHEBI:37565"/>
    </ligand>
</feature>
<dbReference type="InterPro" id="IPR027417">
    <property type="entry name" value="P-loop_NTPase"/>
</dbReference>
<dbReference type="GO" id="GO:0046872">
    <property type="term" value="F:metal ion binding"/>
    <property type="evidence" value="ECO:0007669"/>
    <property type="project" value="UniProtKB-KW"/>
</dbReference>
<organism evidence="9 10">
    <name type="scientific">Parascaris univalens</name>
    <name type="common">Nematode worm</name>
    <dbReference type="NCBI Taxonomy" id="6257"/>
    <lineage>
        <taxon>Eukaryota</taxon>
        <taxon>Metazoa</taxon>
        <taxon>Ecdysozoa</taxon>
        <taxon>Nematoda</taxon>
        <taxon>Chromadorea</taxon>
        <taxon>Rhabditida</taxon>
        <taxon>Spirurina</taxon>
        <taxon>Ascaridomorpha</taxon>
        <taxon>Ascaridoidea</taxon>
        <taxon>Ascarididae</taxon>
        <taxon>Parascaris</taxon>
    </lineage>
</organism>
<keyword evidence="9" id="KW-1185">Reference proteome</keyword>
<keyword evidence="4 8" id="KW-0460">Magnesium</keyword>
<dbReference type="PANTHER" id="PTHR10218:SF210">
    <property type="entry name" value="GUANINE NUCLEOTIDE-BINDING PROTEIN ALPHA-13 SUBUNIT"/>
    <property type="match status" value="1"/>
</dbReference>
<dbReference type="SUPFAM" id="SSF52540">
    <property type="entry name" value="P-loop containing nucleoside triphosphate hydrolases"/>
    <property type="match status" value="1"/>
</dbReference>